<evidence type="ECO:0000259" key="4">
    <source>
        <dbReference type="Pfam" id="PF00005"/>
    </source>
</evidence>
<name>X1JUG5_9ZZZZ</name>
<protein>
    <recommendedName>
        <fullName evidence="4">ABC transporter domain-containing protein</fullName>
    </recommendedName>
</protein>
<keyword evidence="3" id="KW-0067">ATP-binding</keyword>
<gene>
    <name evidence="5" type="ORF">S03H2_49572</name>
</gene>
<dbReference type="InterPro" id="IPR050763">
    <property type="entry name" value="ABC_transporter_ATP-binding"/>
</dbReference>
<feature type="non-terminal residue" evidence="5">
    <location>
        <position position="45"/>
    </location>
</feature>
<dbReference type="InterPro" id="IPR027417">
    <property type="entry name" value="P-loop_NTPase"/>
</dbReference>
<dbReference type="PANTHER" id="PTHR42711">
    <property type="entry name" value="ABC TRANSPORTER ATP-BINDING PROTEIN"/>
    <property type="match status" value="1"/>
</dbReference>
<keyword evidence="1" id="KW-0813">Transport</keyword>
<comment type="caution">
    <text evidence="5">The sequence shown here is derived from an EMBL/GenBank/DDBJ whole genome shotgun (WGS) entry which is preliminary data.</text>
</comment>
<proteinExistence type="predicted"/>
<evidence type="ECO:0000256" key="2">
    <source>
        <dbReference type="ARBA" id="ARBA00022741"/>
    </source>
</evidence>
<dbReference type="GO" id="GO:0016887">
    <property type="term" value="F:ATP hydrolysis activity"/>
    <property type="evidence" value="ECO:0007669"/>
    <property type="project" value="InterPro"/>
</dbReference>
<dbReference type="GO" id="GO:0005524">
    <property type="term" value="F:ATP binding"/>
    <property type="evidence" value="ECO:0007669"/>
    <property type="project" value="UniProtKB-KW"/>
</dbReference>
<dbReference type="PANTHER" id="PTHR42711:SF18">
    <property type="entry name" value="ABC TRANSPORTER, ATP-BINDING PROTEIN"/>
    <property type="match status" value="1"/>
</dbReference>
<evidence type="ECO:0000256" key="1">
    <source>
        <dbReference type="ARBA" id="ARBA00022448"/>
    </source>
</evidence>
<dbReference type="Pfam" id="PF00005">
    <property type="entry name" value="ABC_tran"/>
    <property type="match status" value="1"/>
</dbReference>
<keyword evidence="2" id="KW-0547">Nucleotide-binding</keyword>
<dbReference type="Gene3D" id="3.40.50.300">
    <property type="entry name" value="P-loop containing nucleotide triphosphate hydrolases"/>
    <property type="match status" value="1"/>
</dbReference>
<accession>X1JUG5</accession>
<dbReference type="AlphaFoldDB" id="X1JUG5"/>
<feature type="domain" description="ABC transporter" evidence="4">
    <location>
        <begin position="22"/>
        <end position="45"/>
    </location>
</feature>
<organism evidence="5">
    <name type="scientific">marine sediment metagenome</name>
    <dbReference type="NCBI Taxonomy" id="412755"/>
    <lineage>
        <taxon>unclassified sequences</taxon>
        <taxon>metagenomes</taxon>
        <taxon>ecological metagenomes</taxon>
    </lineage>
</organism>
<evidence type="ECO:0000313" key="5">
    <source>
        <dbReference type="EMBL" id="GAH73443.1"/>
    </source>
</evidence>
<reference evidence="5" key="1">
    <citation type="journal article" date="2014" name="Front. Microbiol.">
        <title>High frequency of phylogenetically diverse reductive dehalogenase-homologous genes in deep subseafloor sedimentary metagenomes.</title>
        <authorList>
            <person name="Kawai M."/>
            <person name="Futagami T."/>
            <person name="Toyoda A."/>
            <person name="Takaki Y."/>
            <person name="Nishi S."/>
            <person name="Hori S."/>
            <person name="Arai W."/>
            <person name="Tsubouchi T."/>
            <person name="Morono Y."/>
            <person name="Uchiyama I."/>
            <person name="Ito T."/>
            <person name="Fujiyama A."/>
            <person name="Inagaki F."/>
            <person name="Takami H."/>
        </authorList>
    </citation>
    <scope>NUCLEOTIDE SEQUENCE</scope>
    <source>
        <strain evidence="5">Expedition CK06-06</strain>
    </source>
</reference>
<dbReference type="InterPro" id="IPR003439">
    <property type="entry name" value="ABC_transporter-like_ATP-bd"/>
</dbReference>
<dbReference type="SUPFAM" id="SSF52540">
    <property type="entry name" value="P-loop containing nucleoside triphosphate hydrolases"/>
    <property type="match status" value="1"/>
</dbReference>
<sequence length="45" mass="4851">MSNYAIRVENLTKKFNGFTAVDQITFTVKTGELFGLLGPNGAGKT</sequence>
<evidence type="ECO:0000256" key="3">
    <source>
        <dbReference type="ARBA" id="ARBA00022840"/>
    </source>
</evidence>
<dbReference type="EMBL" id="BARU01031325">
    <property type="protein sequence ID" value="GAH73443.1"/>
    <property type="molecule type" value="Genomic_DNA"/>
</dbReference>